<keyword evidence="4 6" id="KW-1133">Transmembrane helix</keyword>
<evidence type="ECO:0000259" key="8">
    <source>
        <dbReference type="Pfam" id="PF12704"/>
    </source>
</evidence>
<keyword evidence="5 6" id="KW-0472">Membrane</keyword>
<feature type="transmembrane region" description="Helical" evidence="6">
    <location>
        <begin position="699"/>
        <end position="717"/>
    </location>
</feature>
<dbReference type="PANTHER" id="PTHR30572:SF18">
    <property type="entry name" value="ABC-TYPE MACROLIDE FAMILY EXPORT SYSTEM PERMEASE COMPONENT 2"/>
    <property type="match status" value="1"/>
</dbReference>
<evidence type="ECO:0000256" key="4">
    <source>
        <dbReference type="ARBA" id="ARBA00022989"/>
    </source>
</evidence>
<feature type="transmembrane region" description="Helical" evidence="6">
    <location>
        <begin position="737"/>
        <end position="756"/>
    </location>
</feature>
<name>A0ABT8L0F0_9BACT</name>
<evidence type="ECO:0000256" key="2">
    <source>
        <dbReference type="ARBA" id="ARBA00022475"/>
    </source>
</evidence>
<feature type="transmembrane region" description="Helical" evidence="6">
    <location>
        <begin position="21"/>
        <end position="41"/>
    </location>
</feature>
<feature type="domain" description="MacB-like periplasmic core" evidence="8">
    <location>
        <begin position="21"/>
        <end position="197"/>
    </location>
</feature>
<evidence type="ECO:0000256" key="1">
    <source>
        <dbReference type="ARBA" id="ARBA00004651"/>
    </source>
</evidence>
<dbReference type="InterPro" id="IPR025857">
    <property type="entry name" value="MacB_PCD"/>
</dbReference>
<feature type="transmembrane region" description="Helical" evidence="6">
    <location>
        <begin position="271"/>
        <end position="295"/>
    </location>
</feature>
<protein>
    <submittedName>
        <fullName evidence="9">ABC transporter permease</fullName>
    </submittedName>
</protein>
<evidence type="ECO:0000313" key="9">
    <source>
        <dbReference type="EMBL" id="MDN5211184.1"/>
    </source>
</evidence>
<feature type="transmembrane region" description="Helical" evidence="6">
    <location>
        <begin position="409"/>
        <end position="430"/>
    </location>
</feature>
<accession>A0ABT8L0F0</accession>
<gene>
    <name evidence="9" type="ORF">QQ020_03955</name>
</gene>
<comment type="subcellular location">
    <subcellularLocation>
        <location evidence="1">Cell membrane</location>
        <topology evidence="1">Multi-pass membrane protein</topology>
    </subcellularLocation>
</comment>
<organism evidence="9 10">
    <name type="scientific">Agaribacillus aureus</name>
    <dbReference type="NCBI Taxonomy" id="3051825"/>
    <lineage>
        <taxon>Bacteria</taxon>
        <taxon>Pseudomonadati</taxon>
        <taxon>Bacteroidota</taxon>
        <taxon>Cytophagia</taxon>
        <taxon>Cytophagales</taxon>
        <taxon>Splendidivirgaceae</taxon>
        <taxon>Agaribacillus</taxon>
    </lineage>
</organism>
<comment type="caution">
    <text evidence="9">The sequence shown here is derived from an EMBL/GenBank/DDBJ whole genome shotgun (WGS) entry which is preliminary data.</text>
</comment>
<dbReference type="Pfam" id="PF12704">
    <property type="entry name" value="MacB_PCD"/>
    <property type="match status" value="1"/>
</dbReference>
<evidence type="ECO:0000259" key="7">
    <source>
        <dbReference type="Pfam" id="PF02687"/>
    </source>
</evidence>
<dbReference type="InterPro" id="IPR003838">
    <property type="entry name" value="ABC3_permease_C"/>
</dbReference>
<feature type="transmembrane region" description="Helical" evidence="6">
    <location>
        <begin position="654"/>
        <end position="673"/>
    </location>
</feature>
<dbReference type="EMBL" id="JAUJEB010000001">
    <property type="protein sequence ID" value="MDN5211184.1"/>
    <property type="molecule type" value="Genomic_DNA"/>
</dbReference>
<evidence type="ECO:0000256" key="3">
    <source>
        <dbReference type="ARBA" id="ARBA00022692"/>
    </source>
</evidence>
<keyword evidence="3 6" id="KW-0812">Transmembrane</keyword>
<feature type="transmembrane region" description="Helical" evidence="6">
    <location>
        <begin position="316"/>
        <end position="344"/>
    </location>
</feature>
<dbReference type="Pfam" id="PF02687">
    <property type="entry name" value="FtsX"/>
    <property type="match status" value="2"/>
</dbReference>
<evidence type="ECO:0000256" key="6">
    <source>
        <dbReference type="SAM" id="Phobius"/>
    </source>
</evidence>
<keyword evidence="2" id="KW-1003">Cell membrane</keyword>
<dbReference type="InterPro" id="IPR050250">
    <property type="entry name" value="Macrolide_Exporter_MacB"/>
</dbReference>
<reference evidence="9" key="1">
    <citation type="submission" date="2023-06" db="EMBL/GenBank/DDBJ databases">
        <title>Genomic of Agaribacillus aureum.</title>
        <authorList>
            <person name="Wang G."/>
        </authorList>
    </citation>
    <scope>NUCLEOTIDE SEQUENCE</scope>
    <source>
        <strain evidence="9">BMA12</strain>
    </source>
</reference>
<dbReference type="Proteomes" id="UP001172083">
    <property type="component" value="Unassembled WGS sequence"/>
</dbReference>
<proteinExistence type="predicted"/>
<keyword evidence="10" id="KW-1185">Reference proteome</keyword>
<dbReference type="RefSeq" id="WP_346756519.1">
    <property type="nucleotide sequence ID" value="NZ_JAUJEB010000001.1"/>
</dbReference>
<evidence type="ECO:0000313" key="10">
    <source>
        <dbReference type="Proteomes" id="UP001172083"/>
    </source>
</evidence>
<feature type="domain" description="ABC3 transporter permease C-terminal" evidence="7">
    <location>
        <begin position="277"/>
        <end position="385"/>
    </location>
</feature>
<feature type="transmembrane region" description="Helical" evidence="6">
    <location>
        <begin position="364"/>
        <end position="389"/>
    </location>
</feature>
<dbReference type="PANTHER" id="PTHR30572">
    <property type="entry name" value="MEMBRANE COMPONENT OF TRANSPORTER-RELATED"/>
    <property type="match status" value="1"/>
</dbReference>
<sequence length="771" mass="88013">MPRFFIVLFLRNLQRNFRFQFINILSFSASIYLAMVVLIYVRQELAYNSNFPDSQRIYRLTTDVTSSSYSEQIGMTLSFTGPLITASIPEIEYSSGTIEKHLIDIAFPGQDRIVVANVVLEADTNYFNIFKLPLLSGDTAKSPKLNDAFVSSKFSADLFGQENPVGNEIIVDGRSYLVKGVVDNSTDTDLDFNVLLFRQLESEWSTTFLKTGKHTGDVDRIEKKINSLLLEQLSGEYNEEAMQLSFSMESLADLHFTKALFNNFRASDKTLISILIISSILLMFCAMFNSVNLIVAGSASRVKEFSLKRIYGAKNLTIFFQLGAEVIIPILLSSMVAGTILFLSLENLTDFFGNYKIKESPFDLLFFSIFILIIAILVILTSILSYYFFYESIKGSLINRKIYVINQRFTSLVVLQVIICFSLLCMAYFVNNQIQLIRDQNLLSSYERLIVTKFSNSESYNRCLNFKHHILRISSVESAAFCHENSVLGSQPNLDLFKFQDAAEAEAFLAKRLLVDKDYFKTMGIPLAEEKIKDNNWHNQLILSASAAKMASDGIEVGIDKMNNRIIAGISDHFTWNLYRGIEPIVFHMDSTQLNSMIIGFRAEVSNNDIEMVAREWSKFFPNTPFNYEYLSQSNARIYHNEFLIGKFLTSMSLLVYAISLIGILTITSMSIMRRLKEFSIRRVFGATEIGLTLRLGHYLGKIFIVAFCFSIPLIYFTMDQWLIRFKDSISIGLHEILMIFFLFVLISIALNILFVRKLLNTNPIKILKDY</sequence>
<evidence type="ECO:0000256" key="5">
    <source>
        <dbReference type="ARBA" id="ARBA00023136"/>
    </source>
</evidence>
<feature type="domain" description="ABC3 transporter permease C-terminal" evidence="7">
    <location>
        <begin position="651"/>
        <end position="764"/>
    </location>
</feature>